<proteinExistence type="predicted"/>
<keyword evidence="2" id="KW-0812">Transmembrane</keyword>
<name>A0A7W8QJV0_9ACTN</name>
<dbReference type="AlphaFoldDB" id="A0A7W8QJV0"/>
<evidence type="ECO:0000256" key="1">
    <source>
        <dbReference type="SAM" id="MobiDB-lite"/>
    </source>
</evidence>
<feature type="transmembrane region" description="Helical" evidence="2">
    <location>
        <begin position="138"/>
        <end position="155"/>
    </location>
</feature>
<evidence type="ECO:0000313" key="3">
    <source>
        <dbReference type="EMBL" id="MBB5431324.1"/>
    </source>
</evidence>
<feature type="transmembrane region" description="Helical" evidence="2">
    <location>
        <begin position="20"/>
        <end position="41"/>
    </location>
</feature>
<gene>
    <name evidence="3" type="ORF">HDA36_001408</name>
</gene>
<feature type="region of interest" description="Disordered" evidence="1">
    <location>
        <begin position="458"/>
        <end position="488"/>
    </location>
</feature>
<reference evidence="3 4" key="1">
    <citation type="submission" date="2020-08" db="EMBL/GenBank/DDBJ databases">
        <title>Sequencing the genomes of 1000 actinobacteria strains.</title>
        <authorList>
            <person name="Klenk H.-P."/>
        </authorList>
    </citation>
    <scope>NUCLEOTIDE SEQUENCE [LARGE SCALE GENOMIC DNA]</scope>
    <source>
        <strain evidence="3 4">DSM 44551</strain>
    </source>
</reference>
<feature type="transmembrane region" description="Helical" evidence="2">
    <location>
        <begin position="65"/>
        <end position="89"/>
    </location>
</feature>
<feature type="transmembrane region" description="Helical" evidence="2">
    <location>
        <begin position="167"/>
        <end position="184"/>
    </location>
</feature>
<dbReference type="RefSeq" id="WP_184390893.1">
    <property type="nucleotide sequence ID" value="NZ_JACHDB010000001.1"/>
</dbReference>
<accession>A0A7W8QJV0</accession>
<keyword evidence="2" id="KW-1133">Transmembrane helix</keyword>
<organism evidence="3 4">
    <name type="scientific">Nocardiopsis composta</name>
    <dbReference type="NCBI Taxonomy" id="157465"/>
    <lineage>
        <taxon>Bacteria</taxon>
        <taxon>Bacillati</taxon>
        <taxon>Actinomycetota</taxon>
        <taxon>Actinomycetes</taxon>
        <taxon>Streptosporangiales</taxon>
        <taxon>Nocardiopsidaceae</taxon>
        <taxon>Nocardiopsis</taxon>
    </lineage>
</organism>
<dbReference type="InterPro" id="IPR021235">
    <property type="entry name" value="DUF2637"/>
</dbReference>
<feature type="region of interest" description="Disordered" evidence="1">
    <location>
        <begin position="338"/>
        <end position="401"/>
    </location>
</feature>
<evidence type="ECO:0000313" key="4">
    <source>
        <dbReference type="Proteomes" id="UP000572635"/>
    </source>
</evidence>
<protein>
    <recommendedName>
        <fullName evidence="5">DUF2637 domain-containing protein</fullName>
    </recommendedName>
</protein>
<dbReference type="EMBL" id="JACHDB010000001">
    <property type="protein sequence ID" value="MBB5431324.1"/>
    <property type="molecule type" value="Genomic_DNA"/>
</dbReference>
<keyword evidence="4" id="KW-1185">Reference proteome</keyword>
<dbReference type="Pfam" id="PF10935">
    <property type="entry name" value="DUF2637"/>
    <property type="match status" value="1"/>
</dbReference>
<comment type="caution">
    <text evidence="3">The sequence shown here is derived from an EMBL/GenBank/DDBJ whole genome shotgun (WGS) entry which is preliminary data.</text>
</comment>
<evidence type="ECO:0000256" key="2">
    <source>
        <dbReference type="SAM" id="Phobius"/>
    </source>
</evidence>
<feature type="transmembrane region" description="Helical" evidence="2">
    <location>
        <begin position="109"/>
        <end position="129"/>
    </location>
</feature>
<evidence type="ECO:0008006" key="5">
    <source>
        <dbReference type="Google" id="ProtNLM"/>
    </source>
</evidence>
<sequence length="498" mass="53551">MTADLLTLTDPVVAWITGPLVRALLVLAACLALVAVAQWMLRRLARQLRDRPRPEGGLSRGDRTAVVVIVGLAALFVGIAFTMSAAALHDSATWLEDTPVPINGGDLRILFPLVLDGLIVLFLALDLWTEWRGMRHPFYRWVAYGLSALTLYLNVQHGGDGALLGHAAPPLGVIVISEGLAIWIRSMARMIDTGKSTDRVPLGHWVARPASAWRVWRLMLGWHITSYEEAVGMERRRSMAYAMLREQYGAQWRSATPRHLRWMLDNGSELEVAYDIIRAMTRDRVAMSPEEVDGLAAARATPAPAPRVDVVEVDDAPGASPRKKASLLERMTVVAVGRSDTAAGDTPALERGEATPDTGATGDTVQVGADVAPGRGDVSLPEATGPDATGDAGEVSRDGDVDGPAGVVSLSDMADRDRQVVSWLIATPDMSGAEIGRRVGATAKTGQRLKRRLAPVAERLRDAGQATPDDAGDVSPEERPAVGGELRLPAGVRVKRWK</sequence>
<dbReference type="Proteomes" id="UP000572635">
    <property type="component" value="Unassembled WGS sequence"/>
</dbReference>
<keyword evidence="2" id="KW-0472">Membrane</keyword>